<evidence type="ECO:0000313" key="4">
    <source>
        <dbReference type="Proteomes" id="UP000317238"/>
    </source>
</evidence>
<dbReference type="InterPro" id="IPR003791">
    <property type="entry name" value="UPF0178"/>
</dbReference>
<dbReference type="OrthoDB" id="9798918at2"/>
<dbReference type="Pfam" id="PF02639">
    <property type="entry name" value="DUF188"/>
    <property type="match status" value="1"/>
</dbReference>
<keyword evidence="4" id="KW-1185">Reference proteome</keyword>
<comment type="similarity">
    <text evidence="1 2">Belongs to the UPF0178 family.</text>
</comment>
<dbReference type="PANTHER" id="PTHR35146:SF1">
    <property type="entry name" value="UPF0178 PROTEIN YAII"/>
    <property type="match status" value="1"/>
</dbReference>
<dbReference type="NCBIfam" id="NF001095">
    <property type="entry name" value="PRK00124.1"/>
    <property type="match status" value="1"/>
</dbReference>
<dbReference type="HAMAP" id="MF_00489">
    <property type="entry name" value="UPF0178"/>
    <property type="match status" value="1"/>
</dbReference>
<evidence type="ECO:0000256" key="1">
    <source>
        <dbReference type="ARBA" id="ARBA00008522"/>
    </source>
</evidence>
<dbReference type="AlphaFoldDB" id="A0A5C5Y0I5"/>
<dbReference type="Proteomes" id="UP000317238">
    <property type="component" value="Unassembled WGS sequence"/>
</dbReference>
<dbReference type="PANTHER" id="PTHR35146">
    <property type="entry name" value="UPF0178 PROTEIN YAII"/>
    <property type="match status" value="1"/>
</dbReference>
<evidence type="ECO:0000256" key="2">
    <source>
        <dbReference type="HAMAP-Rule" id="MF_00489"/>
    </source>
</evidence>
<proteinExistence type="inferred from homology"/>
<name>A0A5C5Y0I5_9PLAN</name>
<reference evidence="3 4" key="1">
    <citation type="submission" date="2019-02" db="EMBL/GenBank/DDBJ databases">
        <title>Deep-cultivation of Planctomycetes and their phenomic and genomic characterization uncovers novel biology.</title>
        <authorList>
            <person name="Wiegand S."/>
            <person name="Jogler M."/>
            <person name="Boedeker C."/>
            <person name="Pinto D."/>
            <person name="Vollmers J."/>
            <person name="Rivas-Marin E."/>
            <person name="Kohn T."/>
            <person name="Peeters S.H."/>
            <person name="Heuer A."/>
            <person name="Rast P."/>
            <person name="Oberbeckmann S."/>
            <person name="Bunk B."/>
            <person name="Jeske O."/>
            <person name="Meyerdierks A."/>
            <person name="Storesund J.E."/>
            <person name="Kallscheuer N."/>
            <person name="Luecker S."/>
            <person name="Lage O.M."/>
            <person name="Pohl T."/>
            <person name="Merkel B.J."/>
            <person name="Hornburger P."/>
            <person name="Mueller R.-W."/>
            <person name="Bruemmer F."/>
            <person name="Labrenz M."/>
            <person name="Spormann A.M."/>
            <person name="Op Den Camp H."/>
            <person name="Overmann J."/>
            <person name="Amann R."/>
            <person name="Jetten M.S.M."/>
            <person name="Mascher T."/>
            <person name="Medema M.H."/>
            <person name="Devos D.P."/>
            <person name="Kaster A.-K."/>
            <person name="Ovreas L."/>
            <person name="Rohde M."/>
            <person name="Galperin M.Y."/>
            <person name="Jogler C."/>
        </authorList>
    </citation>
    <scope>NUCLEOTIDE SEQUENCE [LARGE SCALE GENOMIC DNA]</scope>
    <source>
        <strain evidence="3 4">Pan14r</strain>
    </source>
</reference>
<organism evidence="3 4">
    <name type="scientific">Crateriforma conspicua</name>
    <dbReference type="NCBI Taxonomy" id="2527996"/>
    <lineage>
        <taxon>Bacteria</taxon>
        <taxon>Pseudomonadati</taxon>
        <taxon>Planctomycetota</taxon>
        <taxon>Planctomycetia</taxon>
        <taxon>Planctomycetales</taxon>
        <taxon>Planctomycetaceae</taxon>
        <taxon>Crateriforma</taxon>
    </lineage>
</organism>
<dbReference type="CDD" id="cd18720">
    <property type="entry name" value="PIN_YqxD-like"/>
    <property type="match status" value="1"/>
</dbReference>
<comment type="caution">
    <text evidence="3">The sequence shown here is derived from an EMBL/GenBank/DDBJ whole genome shotgun (WGS) entry which is preliminary data.</text>
</comment>
<dbReference type="EMBL" id="SJPL01000001">
    <property type="protein sequence ID" value="TWT68720.1"/>
    <property type="molecule type" value="Genomic_DNA"/>
</dbReference>
<sequence length="163" mass="17727">MSSEDRPSPKILVDADACPLAIKDIVYRTAKRREIEAIVVANQPIAVPDSPWVRRVVVSSGADQADHAIVKMANQGDIVIADDIPLAARVVQKGGLVVGSRGDKYDEKNIHSRLATRDLMEQLRSAGVETEGPKPLKPKDVQAFANQLDRVLTRRLKNASGEA</sequence>
<evidence type="ECO:0000313" key="3">
    <source>
        <dbReference type="EMBL" id="TWT68720.1"/>
    </source>
</evidence>
<accession>A0A5C5Y0I5</accession>
<protein>
    <recommendedName>
        <fullName evidence="2">UPF0178 protein Pan14r_09670</fullName>
    </recommendedName>
</protein>
<dbReference type="RefSeq" id="WP_145295311.1">
    <property type="nucleotide sequence ID" value="NZ_CP036319.1"/>
</dbReference>
<gene>
    <name evidence="3" type="ORF">Pan14r_09670</name>
</gene>